<dbReference type="PANTHER" id="PTHR28629:SF4">
    <property type="entry name" value="TRIOKINASE_FMN CYCLASE"/>
    <property type="match status" value="1"/>
</dbReference>
<dbReference type="NCBIfam" id="TIGR02365">
    <property type="entry name" value="dha_L_ycgS"/>
    <property type="match status" value="1"/>
</dbReference>
<gene>
    <name evidence="4" type="primary">dhaL</name>
    <name evidence="4" type="ORF">GH807_00145</name>
</gene>
<keyword evidence="1" id="KW-0808">Transferase</keyword>
<evidence type="ECO:0000256" key="2">
    <source>
        <dbReference type="ARBA" id="ARBA00022777"/>
    </source>
</evidence>
<dbReference type="Pfam" id="PF02734">
    <property type="entry name" value="Dak2"/>
    <property type="match status" value="1"/>
</dbReference>
<protein>
    <submittedName>
        <fullName evidence="4">Dihydroxyacetone kinase subunit L</fullName>
    </submittedName>
</protein>
<dbReference type="SUPFAM" id="SSF101473">
    <property type="entry name" value="DhaL-like"/>
    <property type="match status" value="1"/>
</dbReference>
<dbReference type="RefSeq" id="WP_148602140.1">
    <property type="nucleotide sequence ID" value="NZ_RXYB01000001.1"/>
</dbReference>
<evidence type="ECO:0000259" key="3">
    <source>
        <dbReference type="PROSITE" id="PS51480"/>
    </source>
</evidence>
<dbReference type="InterPro" id="IPR004007">
    <property type="entry name" value="DhaL_dom"/>
</dbReference>
<comment type="caution">
    <text evidence="4">The sequence shown here is derived from an EMBL/GenBank/DDBJ whole genome shotgun (WGS) entry which is preliminary data.</text>
</comment>
<evidence type="ECO:0000313" key="5">
    <source>
        <dbReference type="Proteomes" id="UP000653358"/>
    </source>
</evidence>
<dbReference type="InterPro" id="IPR012737">
    <property type="entry name" value="DhaK_L_YcgS"/>
</dbReference>
<dbReference type="PANTHER" id="PTHR28629">
    <property type="entry name" value="TRIOKINASE/FMN CYCLASE"/>
    <property type="match status" value="1"/>
</dbReference>
<proteinExistence type="predicted"/>
<feature type="domain" description="DhaL" evidence="3">
    <location>
        <begin position="5"/>
        <end position="205"/>
    </location>
</feature>
<sequence length="212" mass="22692">MATKAEVLDFIRIYADKMAEHRQELTDLDQAIGDGDHGINMSRGFKAVMEKLPAVENKSIDEILKTVGMTLISTVGGASGPLYGTAFMKAGMSTKEKEELSNEDVILAFDEAVGGIQFRGKAVRGEKTILDSMIPAIDAIKASIKEGKTMAEALVEAEKAAWNGVEYTKTIIATKGRASYLGERSIGHQDPGATSMAYAFQAANEVAQKAGK</sequence>
<dbReference type="SMART" id="SM01120">
    <property type="entry name" value="Dak2"/>
    <property type="match status" value="1"/>
</dbReference>
<organism evidence="4 5">
    <name type="scientific">Acetobacterium tundrae</name>
    <dbReference type="NCBI Taxonomy" id="132932"/>
    <lineage>
        <taxon>Bacteria</taxon>
        <taxon>Bacillati</taxon>
        <taxon>Bacillota</taxon>
        <taxon>Clostridia</taxon>
        <taxon>Eubacteriales</taxon>
        <taxon>Eubacteriaceae</taxon>
        <taxon>Acetobacterium</taxon>
    </lineage>
</organism>
<dbReference type="PROSITE" id="PS51480">
    <property type="entry name" value="DHAL"/>
    <property type="match status" value="1"/>
</dbReference>
<evidence type="ECO:0000256" key="1">
    <source>
        <dbReference type="ARBA" id="ARBA00022679"/>
    </source>
</evidence>
<dbReference type="InterPro" id="IPR036117">
    <property type="entry name" value="DhaL_dom_sf"/>
</dbReference>
<name>A0ABR6WGV7_9FIRM</name>
<reference evidence="4 5" key="1">
    <citation type="journal article" date="2020" name="mSystems">
        <title>Defining Genomic and Predicted Metabolic Features of the Acetobacterium Genus.</title>
        <authorList>
            <person name="Ross D.E."/>
            <person name="Marshall C.W."/>
            <person name="Gulliver D."/>
            <person name="May H.D."/>
            <person name="Norman R.S."/>
        </authorList>
    </citation>
    <scope>NUCLEOTIDE SEQUENCE [LARGE SCALE GENOMIC DNA]</scope>
    <source>
        <strain evidence="4 5">DSM 9173</strain>
    </source>
</reference>
<dbReference type="Proteomes" id="UP000653358">
    <property type="component" value="Unassembled WGS sequence"/>
</dbReference>
<dbReference type="InterPro" id="IPR050861">
    <property type="entry name" value="Dihydroxyacetone_Kinase"/>
</dbReference>
<dbReference type="Gene3D" id="1.25.40.340">
    <property type="match status" value="1"/>
</dbReference>
<dbReference type="GO" id="GO:0016301">
    <property type="term" value="F:kinase activity"/>
    <property type="evidence" value="ECO:0007669"/>
    <property type="project" value="UniProtKB-KW"/>
</dbReference>
<keyword evidence="5" id="KW-1185">Reference proteome</keyword>
<keyword evidence="2 4" id="KW-0418">Kinase</keyword>
<dbReference type="EMBL" id="WJBB01000001">
    <property type="protein sequence ID" value="MBC3795461.1"/>
    <property type="molecule type" value="Genomic_DNA"/>
</dbReference>
<evidence type="ECO:0000313" key="4">
    <source>
        <dbReference type="EMBL" id="MBC3795461.1"/>
    </source>
</evidence>
<accession>A0ABR6WGV7</accession>